<dbReference type="Gene3D" id="3.30.9.10">
    <property type="entry name" value="D-Amino Acid Oxidase, subunit A, domain 2"/>
    <property type="match status" value="1"/>
</dbReference>
<accession>A0A917C7E9</accession>
<feature type="domain" description="FAD dependent oxidoreductase" evidence="1">
    <location>
        <begin position="30"/>
        <end position="383"/>
    </location>
</feature>
<dbReference type="Gene3D" id="3.50.50.60">
    <property type="entry name" value="FAD/NAD(P)-binding domain"/>
    <property type="match status" value="1"/>
</dbReference>
<sequence length="418" mass="46478">MNLNSGNTPWQKTLEPVPSYPLLEGDIRCDCLIVGGGTSGAMTAYRLSASGADVVVIDKRTLGGGSSQANTGLLQVSNDKPLTSCIHTFGEAQGVLFYKLCQASVRNILKLQDKLDIDPRIHPCSSLLYASTAEDIPLLRQEHETLLAHNFDSEFWERDRISSVYSFSKAAGLYSRGDAVTNPLRLLHGLMAKAASQGVRVYEHTEAKHYEFKDDGVICYTGNGRIFAKKVIFAMGYETQEMKKDKGALLVNTYAIMTRPLPELPKWHERSLVWETARPYLYFRITPDLRIIAGGRDEPLTDPERREKRILTQGQRLLEDLQALFPEIQDPEIEFAWGSVFGTTHDGLPYIGAHPRFPHCYFIEGYGGNGTVYSMIAAELLSDTLTGKHRAELDLFSITRSSKPSPPADPYGDITATI</sequence>
<protein>
    <submittedName>
        <fullName evidence="2">Oxidoreductase</fullName>
    </submittedName>
</protein>
<organism evidence="2 3">
    <name type="scientific">Paenibacillus albidus</name>
    <dbReference type="NCBI Taxonomy" id="2041023"/>
    <lineage>
        <taxon>Bacteria</taxon>
        <taxon>Bacillati</taxon>
        <taxon>Bacillota</taxon>
        <taxon>Bacilli</taxon>
        <taxon>Bacillales</taxon>
        <taxon>Paenibacillaceae</taxon>
        <taxon>Paenibacillus</taxon>
    </lineage>
</organism>
<dbReference type="Proteomes" id="UP000637643">
    <property type="component" value="Unassembled WGS sequence"/>
</dbReference>
<dbReference type="PANTHER" id="PTHR13847">
    <property type="entry name" value="SARCOSINE DEHYDROGENASE-RELATED"/>
    <property type="match status" value="1"/>
</dbReference>
<comment type="caution">
    <text evidence="2">The sequence shown here is derived from an EMBL/GenBank/DDBJ whole genome shotgun (WGS) entry which is preliminary data.</text>
</comment>
<evidence type="ECO:0000313" key="3">
    <source>
        <dbReference type="Proteomes" id="UP000637643"/>
    </source>
</evidence>
<keyword evidence="3" id="KW-1185">Reference proteome</keyword>
<dbReference type="PANTHER" id="PTHR13847:SF201">
    <property type="entry name" value="PUTATIBE OXIDOREDUCTASE"/>
    <property type="match status" value="1"/>
</dbReference>
<dbReference type="GO" id="GO:0005737">
    <property type="term" value="C:cytoplasm"/>
    <property type="evidence" value="ECO:0007669"/>
    <property type="project" value="TreeGrafter"/>
</dbReference>
<dbReference type="SUPFAM" id="SSF51905">
    <property type="entry name" value="FAD/NAD(P)-binding domain"/>
    <property type="match status" value="1"/>
</dbReference>
<dbReference type="RefSeq" id="WP_189024223.1">
    <property type="nucleotide sequence ID" value="NZ_BMKR01000006.1"/>
</dbReference>
<dbReference type="AlphaFoldDB" id="A0A917C7E9"/>
<dbReference type="InterPro" id="IPR006076">
    <property type="entry name" value="FAD-dep_OxRdtase"/>
</dbReference>
<name>A0A917C7E9_9BACL</name>
<gene>
    <name evidence="2" type="ORF">GCM10010912_19310</name>
</gene>
<dbReference type="EMBL" id="BMKR01000006">
    <property type="protein sequence ID" value="GGF74207.1"/>
    <property type="molecule type" value="Genomic_DNA"/>
</dbReference>
<reference evidence="2" key="1">
    <citation type="journal article" date="2014" name="Int. J. Syst. Evol. Microbiol.">
        <title>Complete genome sequence of Corynebacterium casei LMG S-19264T (=DSM 44701T), isolated from a smear-ripened cheese.</title>
        <authorList>
            <consortium name="US DOE Joint Genome Institute (JGI-PGF)"/>
            <person name="Walter F."/>
            <person name="Albersmeier A."/>
            <person name="Kalinowski J."/>
            <person name="Ruckert C."/>
        </authorList>
    </citation>
    <scope>NUCLEOTIDE SEQUENCE</scope>
    <source>
        <strain evidence="2">CGMCC 1.16134</strain>
    </source>
</reference>
<evidence type="ECO:0000259" key="1">
    <source>
        <dbReference type="Pfam" id="PF01266"/>
    </source>
</evidence>
<dbReference type="Pfam" id="PF01266">
    <property type="entry name" value="DAO"/>
    <property type="match status" value="1"/>
</dbReference>
<dbReference type="InterPro" id="IPR036188">
    <property type="entry name" value="FAD/NAD-bd_sf"/>
</dbReference>
<evidence type="ECO:0000313" key="2">
    <source>
        <dbReference type="EMBL" id="GGF74207.1"/>
    </source>
</evidence>
<proteinExistence type="predicted"/>
<reference evidence="2" key="2">
    <citation type="submission" date="2020-09" db="EMBL/GenBank/DDBJ databases">
        <authorList>
            <person name="Sun Q."/>
            <person name="Zhou Y."/>
        </authorList>
    </citation>
    <scope>NUCLEOTIDE SEQUENCE</scope>
    <source>
        <strain evidence="2">CGMCC 1.16134</strain>
    </source>
</reference>